<dbReference type="Proteomes" id="UP001219525">
    <property type="component" value="Unassembled WGS sequence"/>
</dbReference>
<keyword evidence="2" id="KW-0812">Transmembrane</keyword>
<dbReference type="AlphaFoldDB" id="A0AAD6VQQ2"/>
<dbReference type="EMBL" id="JARJCW010000010">
    <property type="protein sequence ID" value="KAJ7220147.1"/>
    <property type="molecule type" value="Genomic_DNA"/>
</dbReference>
<proteinExistence type="predicted"/>
<name>A0AAD6VQQ2_9AGAR</name>
<evidence type="ECO:0000313" key="3">
    <source>
        <dbReference type="EMBL" id="KAJ7220147.1"/>
    </source>
</evidence>
<organism evidence="3 4">
    <name type="scientific">Mycena pura</name>
    <dbReference type="NCBI Taxonomy" id="153505"/>
    <lineage>
        <taxon>Eukaryota</taxon>
        <taxon>Fungi</taxon>
        <taxon>Dikarya</taxon>
        <taxon>Basidiomycota</taxon>
        <taxon>Agaricomycotina</taxon>
        <taxon>Agaricomycetes</taxon>
        <taxon>Agaricomycetidae</taxon>
        <taxon>Agaricales</taxon>
        <taxon>Marasmiineae</taxon>
        <taxon>Mycenaceae</taxon>
        <taxon>Mycena</taxon>
    </lineage>
</organism>
<evidence type="ECO:0008006" key="5">
    <source>
        <dbReference type="Google" id="ProtNLM"/>
    </source>
</evidence>
<evidence type="ECO:0000256" key="1">
    <source>
        <dbReference type="SAM" id="MobiDB-lite"/>
    </source>
</evidence>
<evidence type="ECO:0000313" key="4">
    <source>
        <dbReference type="Proteomes" id="UP001219525"/>
    </source>
</evidence>
<keyword evidence="2" id="KW-0472">Membrane</keyword>
<feature type="transmembrane region" description="Helical" evidence="2">
    <location>
        <begin position="78"/>
        <end position="101"/>
    </location>
</feature>
<protein>
    <recommendedName>
        <fullName evidence="5">Transmembrane protein</fullName>
    </recommendedName>
</protein>
<gene>
    <name evidence="3" type="ORF">GGX14DRAFT_532809</name>
</gene>
<feature type="compositionally biased region" description="Basic and acidic residues" evidence="1">
    <location>
        <begin position="42"/>
        <end position="51"/>
    </location>
</feature>
<accession>A0AAD6VQQ2</accession>
<sequence>MDCQPQSPIPTPSAAVTYPARSSPVQNTTNIVDDFFGSARTRDSRHDRRISAAESTLAPPPYMEAPQYTERAQEPVTLAMYMFKFGFLFPPFWIMGVIILCSPLRAPPAATPSAAWLPEKTDAERQVVIDRMRVAELKWAKRCLYALIALILFSVAAGVTVWAILRS</sequence>
<feature type="region of interest" description="Disordered" evidence="1">
    <location>
        <begin position="42"/>
        <end position="64"/>
    </location>
</feature>
<reference evidence="3" key="1">
    <citation type="submission" date="2023-03" db="EMBL/GenBank/DDBJ databases">
        <title>Massive genome expansion in bonnet fungi (Mycena s.s.) driven by repeated elements and novel gene families across ecological guilds.</title>
        <authorList>
            <consortium name="Lawrence Berkeley National Laboratory"/>
            <person name="Harder C.B."/>
            <person name="Miyauchi S."/>
            <person name="Viragh M."/>
            <person name="Kuo A."/>
            <person name="Thoen E."/>
            <person name="Andreopoulos B."/>
            <person name="Lu D."/>
            <person name="Skrede I."/>
            <person name="Drula E."/>
            <person name="Henrissat B."/>
            <person name="Morin E."/>
            <person name="Kohler A."/>
            <person name="Barry K."/>
            <person name="LaButti K."/>
            <person name="Morin E."/>
            <person name="Salamov A."/>
            <person name="Lipzen A."/>
            <person name="Mereny Z."/>
            <person name="Hegedus B."/>
            <person name="Baldrian P."/>
            <person name="Stursova M."/>
            <person name="Weitz H."/>
            <person name="Taylor A."/>
            <person name="Grigoriev I.V."/>
            <person name="Nagy L.G."/>
            <person name="Martin F."/>
            <person name="Kauserud H."/>
        </authorList>
    </citation>
    <scope>NUCLEOTIDE SEQUENCE</scope>
    <source>
        <strain evidence="3">9144</strain>
    </source>
</reference>
<evidence type="ECO:0000256" key="2">
    <source>
        <dbReference type="SAM" id="Phobius"/>
    </source>
</evidence>
<comment type="caution">
    <text evidence="3">The sequence shown here is derived from an EMBL/GenBank/DDBJ whole genome shotgun (WGS) entry which is preliminary data.</text>
</comment>
<feature type="region of interest" description="Disordered" evidence="1">
    <location>
        <begin position="1"/>
        <end position="22"/>
    </location>
</feature>
<keyword evidence="2" id="KW-1133">Transmembrane helix</keyword>
<keyword evidence="4" id="KW-1185">Reference proteome</keyword>
<feature type="transmembrane region" description="Helical" evidence="2">
    <location>
        <begin position="143"/>
        <end position="165"/>
    </location>
</feature>